<keyword evidence="3 9" id="KW-0997">Cell inner membrane</keyword>
<evidence type="ECO:0000313" key="11">
    <source>
        <dbReference type="EMBL" id="ANU35516.1"/>
    </source>
</evidence>
<protein>
    <recommendedName>
        <fullName evidence="9">Cell division protein FtsQ</fullName>
    </recommendedName>
</protein>
<dbReference type="InterPro" id="IPR026579">
    <property type="entry name" value="FtsQ"/>
</dbReference>
<feature type="domain" description="POTRA" evidence="10">
    <location>
        <begin position="52"/>
        <end position="122"/>
    </location>
</feature>
<evidence type="ECO:0000256" key="9">
    <source>
        <dbReference type="HAMAP-Rule" id="MF_00911"/>
    </source>
</evidence>
<comment type="subunit">
    <text evidence="9">Part of a complex composed of FtsB, FtsL and FtsQ.</text>
</comment>
<dbReference type="AlphaFoldDB" id="A0A1C7F6D4"/>
<evidence type="ECO:0000256" key="2">
    <source>
        <dbReference type="ARBA" id="ARBA00022475"/>
    </source>
</evidence>
<evidence type="ECO:0000313" key="14">
    <source>
        <dbReference type="Proteomes" id="UP000095131"/>
    </source>
</evidence>
<gene>
    <name evidence="9" type="primary">ftsQ</name>
    <name evidence="12" type="ORF">VSF3289_00655</name>
    <name evidence="11" type="ORF">VSVS05_00379</name>
</gene>
<dbReference type="Pfam" id="PF08478">
    <property type="entry name" value="POTRA_1"/>
    <property type="match status" value="1"/>
</dbReference>
<dbReference type="InterPro" id="IPR034746">
    <property type="entry name" value="POTRA"/>
</dbReference>
<evidence type="ECO:0000256" key="6">
    <source>
        <dbReference type="ARBA" id="ARBA00022989"/>
    </source>
</evidence>
<dbReference type="GeneID" id="96871606"/>
<comment type="function">
    <text evidence="9">Essential cell division protein. May link together the upstream cell division proteins, which are predominantly cytoplasmic, with the downstream cell division proteins, which are predominantly periplasmic. May control correct divisome assembly.</text>
</comment>
<keyword evidence="2 9" id="KW-1003">Cell membrane</keyword>
<keyword evidence="4 9" id="KW-0132">Cell division</keyword>
<dbReference type="Gene3D" id="3.40.50.11690">
    <property type="entry name" value="Cell division protein FtsQ/DivIB"/>
    <property type="match status" value="1"/>
</dbReference>
<comment type="similarity">
    <text evidence="9">Belongs to the FtsQ/DivIB family. FtsQ subfamily.</text>
</comment>
<dbReference type="Proteomes" id="UP000092528">
    <property type="component" value="Chromosome 1"/>
</dbReference>
<name>A0A1C7F6D4_9VIBR</name>
<accession>A0A1C7F6D4</accession>
<evidence type="ECO:0000256" key="7">
    <source>
        <dbReference type="ARBA" id="ARBA00023136"/>
    </source>
</evidence>
<keyword evidence="8 9" id="KW-0131">Cell cycle</keyword>
<sequence>MIRTVFNQGRRLIDFPLVKKHAVGASFLLVVVVLIGSLLYSTVSWMWDDQRLPLSKLVLQGDLEYVTALDVQRAFSKLDHVGTFMSQDVDVLQDSIESLPWVANASIRKQWPDTVKVFLTEHHAEAIWNGNALLNDAGKVFDGDIGKLHGERVKLYGPEGTSADVLATWHKLSQQFAPLDLTITSLVLNDRRAWQIILDNGIRLELGKESLDERIDRFISLYQNLGSDALRVSYIDLRYDTGAAVGWFPEQELEQESTDD</sequence>
<evidence type="ECO:0000313" key="12">
    <source>
        <dbReference type="EMBL" id="ODS10400.1"/>
    </source>
</evidence>
<dbReference type="Pfam" id="PF03799">
    <property type="entry name" value="FtsQ_DivIB_C"/>
    <property type="match status" value="1"/>
</dbReference>
<keyword evidence="7 9" id="KW-0472">Membrane</keyword>
<reference evidence="12 14" key="2">
    <citation type="submission" date="2016-08" db="EMBL/GenBank/DDBJ databases">
        <title>Genome sequencing of Vibrio scophthalmi strain FP3289, an isolated from Paralichthys olivaceus.</title>
        <authorList>
            <person name="Han H.-J."/>
        </authorList>
    </citation>
    <scope>NUCLEOTIDE SEQUENCE [LARGE SCALE GENOMIC DNA]</scope>
    <source>
        <strain evidence="12 14">FP3289</strain>
    </source>
</reference>
<dbReference type="STRING" id="45658.VSVS12_02559"/>
<dbReference type="PROSITE" id="PS51779">
    <property type="entry name" value="POTRA"/>
    <property type="match status" value="1"/>
</dbReference>
<evidence type="ECO:0000259" key="10">
    <source>
        <dbReference type="PROSITE" id="PS51779"/>
    </source>
</evidence>
<dbReference type="GO" id="GO:0032153">
    <property type="term" value="C:cell division site"/>
    <property type="evidence" value="ECO:0007669"/>
    <property type="project" value="UniProtKB-UniRule"/>
</dbReference>
<evidence type="ECO:0000256" key="8">
    <source>
        <dbReference type="ARBA" id="ARBA00023306"/>
    </source>
</evidence>
<dbReference type="EMBL" id="CP016414">
    <property type="protein sequence ID" value="ANU35516.1"/>
    <property type="molecule type" value="Genomic_DNA"/>
</dbReference>
<keyword evidence="13" id="KW-1185">Reference proteome</keyword>
<evidence type="ECO:0000313" key="13">
    <source>
        <dbReference type="Proteomes" id="UP000092528"/>
    </source>
</evidence>
<dbReference type="GO" id="GO:0005886">
    <property type="term" value="C:plasma membrane"/>
    <property type="evidence" value="ECO:0007669"/>
    <property type="project" value="UniProtKB-SubCell"/>
</dbReference>
<dbReference type="EMBL" id="MDCJ01000002">
    <property type="protein sequence ID" value="ODS10400.1"/>
    <property type="molecule type" value="Genomic_DNA"/>
</dbReference>
<keyword evidence="6 9" id="KW-1133">Transmembrane helix</keyword>
<dbReference type="OrthoDB" id="9790370at2"/>
<dbReference type="PANTHER" id="PTHR35851">
    <property type="entry name" value="CELL DIVISION PROTEIN FTSQ"/>
    <property type="match status" value="1"/>
</dbReference>
<evidence type="ECO:0000256" key="5">
    <source>
        <dbReference type="ARBA" id="ARBA00022692"/>
    </source>
</evidence>
<dbReference type="PANTHER" id="PTHR35851:SF1">
    <property type="entry name" value="CELL DIVISION PROTEIN FTSQ"/>
    <property type="match status" value="1"/>
</dbReference>
<dbReference type="Proteomes" id="UP000095131">
    <property type="component" value="Unassembled WGS sequence"/>
</dbReference>
<dbReference type="RefSeq" id="WP_005594074.1">
    <property type="nucleotide sequence ID" value="NZ_CP016414.1"/>
</dbReference>
<proteinExistence type="inferred from homology"/>
<feature type="transmembrane region" description="Helical" evidence="9">
    <location>
        <begin position="21"/>
        <end position="47"/>
    </location>
</feature>
<evidence type="ECO:0000256" key="3">
    <source>
        <dbReference type="ARBA" id="ARBA00022519"/>
    </source>
</evidence>
<dbReference type="GO" id="GO:0043093">
    <property type="term" value="P:FtsZ-dependent cytokinesis"/>
    <property type="evidence" value="ECO:0007669"/>
    <property type="project" value="UniProtKB-UniRule"/>
</dbReference>
<evidence type="ECO:0000256" key="1">
    <source>
        <dbReference type="ARBA" id="ARBA00004370"/>
    </source>
</evidence>
<dbReference type="PATRIC" id="fig|45658.7.peg.351"/>
<evidence type="ECO:0000256" key="4">
    <source>
        <dbReference type="ARBA" id="ARBA00022618"/>
    </source>
</evidence>
<dbReference type="InterPro" id="IPR005548">
    <property type="entry name" value="Cell_div_FtsQ/DivIB_C"/>
</dbReference>
<dbReference type="GO" id="GO:0090529">
    <property type="term" value="P:cell septum assembly"/>
    <property type="evidence" value="ECO:0007669"/>
    <property type="project" value="InterPro"/>
</dbReference>
<comment type="subcellular location">
    <subcellularLocation>
        <location evidence="9">Cell inner membrane</location>
        <topology evidence="9">Single-pass type II membrane protein</topology>
    </subcellularLocation>
    <subcellularLocation>
        <location evidence="1">Membrane</location>
    </subcellularLocation>
    <text evidence="9">Localizes to the division septum.</text>
</comment>
<organism evidence="11 13">
    <name type="scientific">Vibrio scophthalmi</name>
    <dbReference type="NCBI Taxonomy" id="45658"/>
    <lineage>
        <taxon>Bacteria</taxon>
        <taxon>Pseudomonadati</taxon>
        <taxon>Pseudomonadota</taxon>
        <taxon>Gammaproteobacteria</taxon>
        <taxon>Vibrionales</taxon>
        <taxon>Vibrionaceae</taxon>
        <taxon>Vibrio</taxon>
    </lineage>
</organism>
<keyword evidence="5 9" id="KW-0812">Transmembrane</keyword>
<reference evidence="11 13" key="1">
    <citation type="submission" date="2016-07" db="EMBL/GenBank/DDBJ databases">
        <title>Genome sequencing of Vibrio scophthalmi strain VS-05, an isolated from Paralichthys olivaceus.</title>
        <authorList>
            <person name="Han H.-J."/>
        </authorList>
    </citation>
    <scope>NUCLEOTIDE SEQUENCE [LARGE SCALE GENOMIC DNA]</scope>
    <source>
        <strain evidence="11 13">VS-05</strain>
    </source>
</reference>
<dbReference type="InterPro" id="IPR013685">
    <property type="entry name" value="POTRA_FtsQ_type"/>
</dbReference>
<dbReference type="InterPro" id="IPR045335">
    <property type="entry name" value="FtsQ_C_sf"/>
</dbReference>
<dbReference type="HAMAP" id="MF_00911">
    <property type="entry name" value="FtsQ_subfam"/>
    <property type="match status" value="1"/>
</dbReference>
<dbReference type="Gene3D" id="3.10.20.310">
    <property type="entry name" value="membrane protein fhac"/>
    <property type="match status" value="1"/>
</dbReference>